<evidence type="ECO:0000313" key="2">
    <source>
        <dbReference type="EMBL" id="OSJ15149.1"/>
    </source>
</evidence>
<name>A0A1X3FVM8_9BRAD</name>
<dbReference type="GO" id="GO:0032787">
    <property type="term" value="P:monocarboxylic acid metabolic process"/>
    <property type="evidence" value="ECO:0007669"/>
    <property type="project" value="UniProtKB-ARBA"/>
</dbReference>
<dbReference type="AlphaFoldDB" id="A0A1X3FVM8"/>
<dbReference type="NCBIfam" id="NF009093">
    <property type="entry name" value="PRK12429.1"/>
    <property type="match status" value="1"/>
</dbReference>
<dbReference type="Proteomes" id="UP000193553">
    <property type="component" value="Unassembled WGS sequence"/>
</dbReference>
<dbReference type="Proteomes" id="UP000193884">
    <property type="component" value="Unassembled WGS sequence"/>
</dbReference>
<dbReference type="InterPro" id="IPR020904">
    <property type="entry name" value="Sc_DH/Rdtase_CS"/>
</dbReference>
<dbReference type="Gene3D" id="3.40.50.720">
    <property type="entry name" value="NAD(P)-binding Rossmann-like Domain"/>
    <property type="match status" value="1"/>
</dbReference>
<dbReference type="InterPro" id="IPR011294">
    <property type="entry name" value="3-OHbutyrate_DH"/>
</dbReference>
<organism evidence="2 4">
    <name type="scientific">Bradyrhizobium canariense</name>
    <dbReference type="NCBI Taxonomy" id="255045"/>
    <lineage>
        <taxon>Bacteria</taxon>
        <taxon>Pseudomonadati</taxon>
        <taxon>Pseudomonadota</taxon>
        <taxon>Alphaproteobacteria</taxon>
        <taxon>Hyphomicrobiales</taxon>
        <taxon>Nitrobacteraceae</taxon>
        <taxon>Bradyrhizobium</taxon>
    </lineage>
</organism>
<evidence type="ECO:0000256" key="1">
    <source>
        <dbReference type="ARBA" id="ARBA00006484"/>
    </source>
</evidence>
<dbReference type="GO" id="GO:0003858">
    <property type="term" value="F:3-hydroxybutyrate dehydrogenase activity"/>
    <property type="evidence" value="ECO:0007669"/>
    <property type="project" value="InterPro"/>
</dbReference>
<dbReference type="SUPFAM" id="SSF51735">
    <property type="entry name" value="NAD(P)-binding Rossmann-fold domains"/>
    <property type="match status" value="1"/>
</dbReference>
<dbReference type="PRINTS" id="PR00081">
    <property type="entry name" value="GDHRDH"/>
</dbReference>
<dbReference type="InterPro" id="IPR050259">
    <property type="entry name" value="SDR"/>
</dbReference>
<dbReference type="EMBL" id="NAFI01000156">
    <property type="protein sequence ID" value="OSJ15149.1"/>
    <property type="molecule type" value="Genomic_DNA"/>
</dbReference>
<dbReference type="RefSeq" id="WP_085358485.1">
    <property type="nucleotide sequence ID" value="NZ_NAFC01000150.1"/>
</dbReference>
<dbReference type="PANTHER" id="PTHR42879">
    <property type="entry name" value="3-OXOACYL-(ACYL-CARRIER-PROTEIN) REDUCTASE"/>
    <property type="match status" value="1"/>
</dbReference>
<gene>
    <name evidence="3" type="ORF">BST63_09675</name>
    <name evidence="2" type="ORF">BSZ18_08170</name>
</gene>
<dbReference type="InterPro" id="IPR036291">
    <property type="entry name" value="NAD(P)-bd_dom_sf"/>
</dbReference>
<dbReference type="EMBL" id="NAFK01000148">
    <property type="protein sequence ID" value="OSJ31439.1"/>
    <property type="molecule type" value="Genomic_DNA"/>
</dbReference>
<reference evidence="4 5" key="1">
    <citation type="submission" date="2017-03" db="EMBL/GenBank/DDBJ databases">
        <title>Whole genome sequences of fourteen strains of Bradyrhizobium canariense and one strain of Bradyrhizobium japonicum isolated from Lupinus (Papilionoideae: Genisteae) species in Algeria.</title>
        <authorList>
            <person name="Crovadore J."/>
            <person name="Chekireb D."/>
            <person name="Brachmann A."/>
            <person name="Chablais R."/>
            <person name="Cochard B."/>
            <person name="Lefort F."/>
        </authorList>
    </citation>
    <scope>NUCLEOTIDE SEQUENCE [LARGE SCALE GENOMIC DNA]</scope>
    <source>
        <strain evidence="2 4">UBMA195</strain>
        <strain evidence="3 5">UBMAN05</strain>
    </source>
</reference>
<dbReference type="OrthoDB" id="9804774at2"/>
<accession>A0A1X3FVM8</accession>
<evidence type="ECO:0000313" key="4">
    <source>
        <dbReference type="Proteomes" id="UP000193553"/>
    </source>
</evidence>
<comment type="caution">
    <text evidence="2">The sequence shown here is derived from an EMBL/GenBank/DDBJ whole genome shotgun (WGS) entry which is preliminary data.</text>
</comment>
<evidence type="ECO:0000313" key="5">
    <source>
        <dbReference type="Proteomes" id="UP000193884"/>
    </source>
</evidence>
<dbReference type="PANTHER" id="PTHR42879:SF2">
    <property type="entry name" value="3-OXOACYL-[ACYL-CARRIER-PROTEIN] REDUCTASE FABG"/>
    <property type="match status" value="1"/>
</dbReference>
<proteinExistence type="inferred from homology"/>
<evidence type="ECO:0000313" key="3">
    <source>
        <dbReference type="EMBL" id="OSJ31439.1"/>
    </source>
</evidence>
<dbReference type="NCBIfam" id="TIGR01963">
    <property type="entry name" value="PHB_DH"/>
    <property type="match status" value="1"/>
</dbReference>
<dbReference type="FunFam" id="3.40.50.720:FF:000084">
    <property type="entry name" value="Short-chain dehydrogenase reductase"/>
    <property type="match status" value="1"/>
</dbReference>
<keyword evidence="5" id="KW-1185">Reference proteome</keyword>
<dbReference type="PROSITE" id="PS00061">
    <property type="entry name" value="ADH_SHORT"/>
    <property type="match status" value="1"/>
</dbReference>
<protein>
    <submittedName>
        <fullName evidence="2">3-hydroxybutyrate dehydrogenase</fullName>
    </submittedName>
</protein>
<dbReference type="InterPro" id="IPR002347">
    <property type="entry name" value="SDR_fam"/>
</dbReference>
<comment type="similarity">
    <text evidence="1">Belongs to the short-chain dehydrogenases/reductases (SDR) family.</text>
</comment>
<dbReference type="Pfam" id="PF13561">
    <property type="entry name" value="adh_short_C2"/>
    <property type="match status" value="1"/>
</dbReference>
<dbReference type="PRINTS" id="PR00080">
    <property type="entry name" value="SDRFAMILY"/>
</dbReference>
<sequence length="260" mass="26989">MLKGKVAIVTGSTSGIGLGIARELARLGADIVLNGFGDPGEIEKIRSGIEREDGVRVAYDGADMSDGEAVRGMIAATIENFGRLDILVNNAGIQFTAPVEAFPPAKWKAILDINLSAAFHGIASAVPQMKKQRWGRIVNIASTHGLVASTHKAAYVAAKHGLLGLTKVVGLETAGSGVTCNAVCPGWVRTPLVEKQISDIAAEKGISQKQAAEELLSEKQPSLDFASPKQIGGTVAFLCSAAADQITGTTISVDGGWTAQ</sequence>